<evidence type="ECO:0000313" key="2">
    <source>
        <dbReference type="Proteomes" id="UP000663846"/>
    </source>
</evidence>
<sequence>MALVLEVLTVAAYVLQNGWTISKTRLGTYLGSDAPKKFVPGAYNNTSASKVANAAEKPQSESAQGLANLFSPLSEWKLRSPFGVRPPNYRFKLPRNPFPRLAAWFFSWITTFVSKA</sequence>
<gene>
    <name evidence="1" type="ORF">RDB_LOCUS19791</name>
</gene>
<feature type="non-terminal residue" evidence="1">
    <location>
        <position position="1"/>
    </location>
</feature>
<reference evidence="1" key="1">
    <citation type="submission" date="2021-01" db="EMBL/GenBank/DDBJ databases">
        <authorList>
            <person name="Kaushik A."/>
        </authorList>
    </citation>
    <scope>NUCLEOTIDE SEQUENCE</scope>
    <source>
        <strain evidence="1">AG1-1C</strain>
    </source>
</reference>
<dbReference type="EMBL" id="CAJMWS010000100">
    <property type="protein sequence ID" value="CAE6361815.1"/>
    <property type="molecule type" value="Genomic_DNA"/>
</dbReference>
<name>A0A8H2WEM3_9AGAM</name>
<accession>A0A8H2WEM3</accession>
<protein>
    <submittedName>
        <fullName evidence="1">Uncharacterized protein</fullName>
    </submittedName>
</protein>
<dbReference type="AlphaFoldDB" id="A0A8H2WEM3"/>
<organism evidence="1 2">
    <name type="scientific">Rhizoctonia solani</name>
    <dbReference type="NCBI Taxonomy" id="456999"/>
    <lineage>
        <taxon>Eukaryota</taxon>
        <taxon>Fungi</taxon>
        <taxon>Dikarya</taxon>
        <taxon>Basidiomycota</taxon>
        <taxon>Agaricomycotina</taxon>
        <taxon>Agaricomycetes</taxon>
        <taxon>Cantharellales</taxon>
        <taxon>Ceratobasidiaceae</taxon>
        <taxon>Rhizoctonia</taxon>
    </lineage>
</organism>
<dbReference type="Proteomes" id="UP000663846">
    <property type="component" value="Unassembled WGS sequence"/>
</dbReference>
<proteinExistence type="predicted"/>
<evidence type="ECO:0000313" key="1">
    <source>
        <dbReference type="EMBL" id="CAE6361815.1"/>
    </source>
</evidence>
<comment type="caution">
    <text evidence="1">The sequence shown here is derived from an EMBL/GenBank/DDBJ whole genome shotgun (WGS) entry which is preliminary data.</text>
</comment>